<dbReference type="SUPFAM" id="SSF57667">
    <property type="entry name" value="beta-beta-alpha zinc fingers"/>
    <property type="match status" value="1"/>
</dbReference>
<dbReference type="PANTHER" id="PTHR46179:SF19">
    <property type="entry name" value="C2H2 FINGER DOMAIN TRANSCRIPTION FACTOR (EUROFUNG)-RELATED"/>
    <property type="match status" value="1"/>
</dbReference>
<evidence type="ECO:0000313" key="4">
    <source>
        <dbReference type="Proteomes" id="UP000005426"/>
    </source>
</evidence>
<dbReference type="InterPro" id="IPR021109">
    <property type="entry name" value="Peptidase_aspartic_dom_sf"/>
</dbReference>
<feature type="domain" description="C2H2-type" evidence="2">
    <location>
        <begin position="435"/>
        <end position="460"/>
    </location>
</feature>
<dbReference type="AlphaFoldDB" id="G9NG42"/>
<dbReference type="GO" id="GO:0005634">
    <property type="term" value="C:nucleus"/>
    <property type="evidence" value="ECO:0007669"/>
    <property type="project" value="TreeGrafter"/>
</dbReference>
<feature type="domain" description="C2H2-type" evidence="2">
    <location>
        <begin position="370"/>
        <end position="395"/>
    </location>
</feature>
<dbReference type="KEGG" id="tatv:25783002"/>
<evidence type="ECO:0000259" key="2">
    <source>
        <dbReference type="SMART" id="SM00355"/>
    </source>
</evidence>
<sequence length="491" mass="53999">MACPDSGSDDNIISLELVDKLGLEIEQVGSDEPRQFSIANGNIITALGQVSTSCIFVNGSLSEPSTLKCTFHVFRTLAVELIMGVEFLQETETLDKHKDRLVEEFVPAMQSLRVNSVGESKRGLMCQLGRFVGCATVDTGSDLDLVSPAFAKSRAYKIEPGVEKVEFADRSVGYTAGVINTSFVVGRMSASEFHPCGEAIDIDLFVLDNLTADIIIGQDTIEELEVFNLHNDSLIPSIPRLRESDINIIRHIGSIEKGATTIWKKIKDSFTNSTSDNQAVVASQNDIDQRENARREQARATIANSSVSDRERAQELENATTQAFHENMRLSQSVTNRLSRHYSASPPAAIAAVADCVSINGIARPQDGGYKCTFDGCTAAPFPTQYHLNLHANLHSYARPHFCPVQGCPRGKGGKGFKRKNELIRHGLAHDSPGYACPFCPGSELKYPRPDNLQRHVRVHHVDKNKDDPLLRDVLAQRPEGPVHGRRRRGP</sequence>
<dbReference type="Gene3D" id="3.30.160.60">
    <property type="entry name" value="Classic Zinc Finger"/>
    <property type="match status" value="1"/>
</dbReference>
<comment type="caution">
    <text evidence="3">The sequence shown here is derived from an EMBL/GenBank/DDBJ whole genome shotgun (WGS) entry which is preliminary data.</text>
</comment>
<dbReference type="InterPro" id="IPR013087">
    <property type="entry name" value="Znf_C2H2_type"/>
</dbReference>
<evidence type="ECO:0000313" key="3">
    <source>
        <dbReference type="EMBL" id="EHK50254.1"/>
    </source>
</evidence>
<dbReference type="EMBL" id="ABDG02000014">
    <property type="protein sequence ID" value="EHK50254.1"/>
    <property type="molecule type" value="Genomic_DNA"/>
</dbReference>
<dbReference type="Proteomes" id="UP000005426">
    <property type="component" value="Unassembled WGS sequence"/>
</dbReference>
<dbReference type="HOGENOM" id="CLU_024809_0_0_1"/>
<dbReference type="OrthoDB" id="6079484at2759"/>
<dbReference type="Gene3D" id="2.40.70.10">
    <property type="entry name" value="Acid Proteases"/>
    <property type="match status" value="2"/>
</dbReference>
<dbReference type="SMART" id="SM00355">
    <property type="entry name" value="ZnF_C2H2"/>
    <property type="match status" value="3"/>
</dbReference>
<dbReference type="OMA" id="EVIMFAD"/>
<evidence type="ECO:0000256" key="1">
    <source>
        <dbReference type="SAM" id="MobiDB-lite"/>
    </source>
</evidence>
<dbReference type="GeneID" id="25783002"/>
<organism evidence="3 4">
    <name type="scientific">Hypocrea atroviridis (strain ATCC 20476 / IMI 206040)</name>
    <name type="common">Trichoderma atroviride</name>
    <dbReference type="NCBI Taxonomy" id="452589"/>
    <lineage>
        <taxon>Eukaryota</taxon>
        <taxon>Fungi</taxon>
        <taxon>Dikarya</taxon>
        <taxon>Ascomycota</taxon>
        <taxon>Pezizomycotina</taxon>
        <taxon>Sordariomycetes</taxon>
        <taxon>Hypocreomycetidae</taxon>
        <taxon>Hypocreales</taxon>
        <taxon>Hypocreaceae</taxon>
        <taxon>Trichoderma</taxon>
    </lineage>
</organism>
<name>G9NG42_HYPAI</name>
<gene>
    <name evidence="3" type="ORF">TRIATDRAFT_314457</name>
</gene>
<dbReference type="InterPro" id="IPR051061">
    <property type="entry name" value="Zinc_finger_trans_reg"/>
</dbReference>
<feature type="domain" description="C2H2-type" evidence="2">
    <location>
        <begin position="401"/>
        <end position="430"/>
    </location>
</feature>
<feature type="region of interest" description="Disordered" evidence="1">
    <location>
        <begin position="461"/>
        <end position="491"/>
    </location>
</feature>
<dbReference type="GO" id="GO:0006357">
    <property type="term" value="P:regulation of transcription by RNA polymerase II"/>
    <property type="evidence" value="ECO:0007669"/>
    <property type="project" value="TreeGrafter"/>
</dbReference>
<dbReference type="InterPro" id="IPR036236">
    <property type="entry name" value="Znf_C2H2_sf"/>
</dbReference>
<dbReference type="STRING" id="452589.G9NG42"/>
<proteinExistence type="predicted"/>
<keyword evidence="4" id="KW-1185">Reference proteome</keyword>
<dbReference type="eggNOG" id="KOG1721">
    <property type="taxonomic scope" value="Eukaryota"/>
</dbReference>
<dbReference type="CDD" id="cd00303">
    <property type="entry name" value="retropepsin_like"/>
    <property type="match status" value="2"/>
</dbReference>
<protein>
    <recommendedName>
        <fullName evidence="2">C2H2-type domain-containing protein</fullName>
    </recommendedName>
</protein>
<feature type="compositionally biased region" description="Basic and acidic residues" evidence="1">
    <location>
        <begin position="461"/>
        <end position="471"/>
    </location>
</feature>
<reference evidence="3 4" key="1">
    <citation type="journal article" date="2011" name="Genome Biol.">
        <title>Comparative genome sequence analysis underscores mycoparasitism as the ancestral life style of Trichoderma.</title>
        <authorList>
            <person name="Kubicek C.P."/>
            <person name="Herrera-Estrella A."/>
            <person name="Seidl-Seiboth V."/>
            <person name="Martinez D.A."/>
            <person name="Druzhinina I.S."/>
            <person name="Thon M."/>
            <person name="Zeilinger S."/>
            <person name="Casas-Flores S."/>
            <person name="Horwitz B.A."/>
            <person name="Mukherjee P.K."/>
            <person name="Mukherjee M."/>
            <person name="Kredics L."/>
            <person name="Alcaraz L.D."/>
            <person name="Aerts A."/>
            <person name="Antal Z."/>
            <person name="Atanasova L."/>
            <person name="Cervantes-Badillo M.G."/>
            <person name="Challacombe J."/>
            <person name="Chertkov O."/>
            <person name="McCluskey K."/>
            <person name="Coulpier F."/>
            <person name="Deshpande N."/>
            <person name="von Doehren H."/>
            <person name="Ebbole D.J."/>
            <person name="Esquivel-Naranjo E.U."/>
            <person name="Fekete E."/>
            <person name="Flipphi M."/>
            <person name="Glaser F."/>
            <person name="Gomez-Rodriguez E.Y."/>
            <person name="Gruber S."/>
            <person name="Han C."/>
            <person name="Henrissat B."/>
            <person name="Hermosa R."/>
            <person name="Hernandez-Onate M."/>
            <person name="Karaffa L."/>
            <person name="Kosti I."/>
            <person name="Le Crom S."/>
            <person name="Lindquist E."/>
            <person name="Lucas S."/>
            <person name="Luebeck M."/>
            <person name="Luebeck P.S."/>
            <person name="Margeot A."/>
            <person name="Metz B."/>
            <person name="Misra M."/>
            <person name="Nevalainen H."/>
            <person name="Omann M."/>
            <person name="Packer N."/>
            <person name="Perrone G."/>
            <person name="Uresti-Rivera E.E."/>
            <person name="Salamov A."/>
            <person name="Schmoll M."/>
            <person name="Seiboth B."/>
            <person name="Shapiro H."/>
            <person name="Sukno S."/>
            <person name="Tamayo-Ramos J.A."/>
            <person name="Tisch D."/>
            <person name="Wiest A."/>
            <person name="Wilkinson H.H."/>
            <person name="Zhang M."/>
            <person name="Coutinho P.M."/>
            <person name="Kenerley C.M."/>
            <person name="Monte E."/>
            <person name="Baker S.E."/>
            <person name="Grigoriev I.V."/>
        </authorList>
    </citation>
    <scope>NUCLEOTIDE SEQUENCE [LARGE SCALE GENOMIC DNA]</scope>
    <source>
        <strain evidence="4">ATCC 20476 / IMI 206040</strain>
    </source>
</reference>
<dbReference type="PANTHER" id="PTHR46179">
    <property type="entry name" value="ZINC FINGER PROTEIN"/>
    <property type="match status" value="1"/>
</dbReference>
<accession>G9NG42</accession>